<dbReference type="Pfam" id="PF02578">
    <property type="entry name" value="Cu-oxidase_4"/>
    <property type="match status" value="1"/>
</dbReference>
<dbReference type="Gene3D" id="3.60.140.10">
    <property type="entry name" value="CNF1/YfiH-like putative cysteine hydrolases"/>
    <property type="match status" value="1"/>
</dbReference>
<evidence type="ECO:0000256" key="8">
    <source>
        <dbReference type="ARBA" id="ARBA00048968"/>
    </source>
</evidence>
<dbReference type="GO" id="GO:0016798">
    <property type="term" value="F:hydrolase activity, acting on glycosyl bonds"/>
    <property type="evidence" value="ECO:0007669"/>
    <property type="project" value="UniProtKB-KW"/>
</dbReference>
<dbReference type="EMBL" id="AWXE01000001">
    <property type="protein sequence ID" value="ERL47661.1"/>
    <property type="molecule type" value="Genomic_DNA"/>
</dbReference>
<dbReference type="RefSeq" id="WP_021776678.1">
    <property type="nucleotide sequence ID" value="NZ_AWXE01000001.1"/>
</dbReference>
<dbReference type="STRING" id="1397666.RS24_00636"/>
<dbReference type="GO" id="GO:0004000">
    <property type="term" value="F:adenosine deaminase activity"/>
    <property type="evidence" value="ECO:0007669"/>
    <property type="project" value="RHEA"/>
</dbReference>
<dbReference type="OrthoDB" id="4279at2"/>
<evidence type="ECO:0000256" key="7">
    <source>
        <dbReference type="ARBA" id="ARBA00047989"/>
    </source>
</evidence>
<evidence type="ECO:0000256" key="9">
    <source>
        <dbReference type="ARBA" id="ARBA00049893"/>
    </source>
</evidence>
<keyword evidence="11" id="KW-0326">Glycosidase</keyword>
<dbReference type="NCBIfam" id="TIGR00726">
    <property type="entry name" value="peptidoglycan editing factor PgeF"/>
    <property type="match status" value="1"/>
</dbReference>
<dbReference type="CDD" id="cd16833">
    <property type="entry name" value="YfiH"/>
    <property type="match status" value="1"/>
</dbReference>
<organism evidence="11 12">
    <name type="scientific">Candidatus Micropelagius thuwalensis</name>
    <dbReference type="NCBI Taxonomy" id="1397666"/>
    <lineage>
        <taxon>Bacteria</taxon>
        <taxon>Pseudomonadati</taxon>
        <taxon>Pseudomonadota</taxon>
        <taxon>Alphaproteobacteria</taxon>
        <taxon>PS1 clade</taxon>
        <taxon>Candidatus Micropelagius</taxon>
    </lineage>
</organism>
<dbReference type="eggNOG" id="COG1496">
    <property type="taxonomic scope" value="Bacteria"/>
</dbReference>
<gene>
    <name evidence="11" type="primary">recN</name>
    <name evidence="11" type="ORF">RS24_00636</name>
</gene>
<evidence type="ECO:0000256" key="2">
    <source>
        <dbReference type="ARBA" id="ARBA00007353"/>
    </source>
</evidence>
<dbReference type="PANTHER" id="PTHR30616:SF2">
    <property type="entry name" value="PURINE NUCLEOSIDE PHOSPHORYLASE LACC1"/>
    <property type="match status" value="1"/>
</dbReference>
<reference evidence="11 12" key="1">
    <citation type="journal article" date="2014" name="FEMS Microbiol. Ecol.">
        <title>Genomic differentiation among two strains of the PS1 clade isolated from geographically separated marine habitats.</title>
        <authorList>
            <person name="Jimenez-Infante F."/>
            <person name="Ngugi D.K."/>
            <person name="Alam I."/>
            <person name="Rashid M."/>
            <person name="Baalawi W."/>
            <person name="Kamau A.A."/>
            <person name="Bajic V.B."/>
            <person name="Stingl U."/>
        </authorList>
    </citation>
    <scope>NUCLEOTIDE SEQUENCE [LARGE SCALE GENOMIC DNA]</scope>
    <source>
        <strain evidence="11 12">RS24</strain>
    </source>
</reference>
<evidence type="ECO:0000313" key="11">
    <source>
        <dbReference type="EMBL" id="ERL47661.1"/>
    </source>
</evidence>
<comment type="catalytic activity">
    <reaction evidence="7">
        <text>adenosine + H2O + H(+) = inosine + NH4(+)</text>
        <dbReference type="Rhea" id="RHEA:24408"/>
        <dbReference type="ChEBI" id="CHEBI:15377"/>
        <dbReference type="ChEBI" id="CHEBI:15378"/>
        <dbReference type="ChEBI" id="CHEBI:16335"/>
        <dbReference type="ChEBI" id="CHEBI:17596"/>
        <dbReference type="ChEBI" id="CHEBI:28938"/>
        <dbReference type="EC" id="3.5.4.4"/>
    </reaction>
    <physiologicalReaction direction="left-to-right" evidence="7">
        <dbReference type="Rhea" id="RHEA:24409"/>
    </physiologicalReaction>
</comment>
<dbReference type="InterPro" id="IPR038371">
    <property type="entry name" value="Cu_polyphenol_OxRdtase_sf"/>
</dbReference>
<evidence type="ECO:0000256" key="6">
    <source>
        <dbReference type="ARBA" id="ARBA00022833"/>
    </source>
</evidence>
<dbReference type="GO" id="GO:0005507">
    <property type="term" value="F:copper ion binding"/>
    <property type="evidence" value="ECO:0007669"/>
    <property type="project" value="TreeGrafter"/>
</dbReference>
<evidence type="ECO:0000256" key="5">
    <source>
        <dbReference type="ARBA" id="ARBA00022801"/>
    </source>
</evidence>
<dbReference type="SUPFAM" id="SSF64438">
    <property type="entry name" value="CNF1/YfiH-like putative cysteine hydrolases"/>
    <property type="match status" value="1"/>
</dbReference>
<dbReference type="Proteomes" id="UP000016762">
    <property type="component" value="Unassembled WGS sequence"/>
</dbReference>
<keyword evidence="5 11" id="KW-0378">Hydrolase</keyword>
<dbReference type="PATRIC" id="fig|1397666.3.peg.568"/>
<comment type="catalytic activity">
    <reaction evidence="1">
        <text>inosine + phosphate = alpha-D-ribose 1-phosphate + hypoxanthine</text>
        <dbReference type="Rhea" id="RHEA:27646"/>
        <dbReference type="ChEBI" id="CHEBI:17368"/>
        <dbReference type="ChEBI" id="CHEBI:17596"/>
        <dbReference type="ChEBI" id="CHEBI:43474"/>
        <dbReference type="ChEBI" id="CHEBI:57720"/>
        <dbReference type="EC" id="2.4.2.1"/>
    </reaction>
    <physiologicalReaction direction="left-to-right" evidence="1">
        <dbReference type="Rhea" id="RHEA:27647"/>
    </physiologicalReaction>
</comment>
<evidence type="ECO:0000256" key="4">
    <source>
        <dbReference type="ARBA" id="ARBA00022723"/>
    </source>
</evidence>
<evidence type="ECO:0000256" key="3">
    <source>
        <dbReference type="ARBA" id="ARBA00022679"/>
    </source>
</evidence>
<keyword evidence="12" id="KW-1185">Reference proteome</keyword>
<keyword evidence="3" id="KW-0808">Transferase</keyword>
<comment type="similarity">
    <text evidence="2 10">Belongs to the purine nucleoside phosphorylase YfiH/LACC1 family.</text>
</comment>
<evidence type="ECO:0000313" key="12">
    <source>
        <dbReference type="Proteomes" id="UP000016762"/>
    </source>
</evidence>
<name>U2XXM5_9PROT</name>
<dbReference type="InterPro" id="IPR003730">
    <property type="entry name" value="Cu_polyphenol_OxRdtase"/>
</dbReference>
<dbReference type="PANTHER" id="PTHR30616">
    <property type="entry name" value="UNCHARACTERIZED PROTEIN YFIH"/>
    <property type="match status" value="1"/>
</dbReference>
<keyword evidence="4" id="KW-0479">Metal-binding</keyword>
<comment type="catalytic activity">
    <reaction evidence="9">
        <text>S-methyl-5'-thioadenosine + phosphate = 5-(methylsulfanyl)-alpha-D-ribose 1-phosphate + adenine</text>
        <dbReference type="Rhea" id="RHEA:11852"/>
        <dbReference type="ChEBI" id="CHEBI:16708"/>
        <dbReference type="ChEBI" id="CHEBI:17509"/>
        <dbReference type="ChEBI" id="CHEBI:43474"/>
        <dbReference type="ChEBI" id="CHEBI:58533"/>
        <dbReference type="EC" id="2.4.2.28"/>
    </reaction>
    <physiologicalReaction direction="left-to-right" evidence="9">
        <dbReference type="Rhea" id="RHEA:11853"/>
    </physiologicalReaction>
</comment>
<dbReference type="InterPro" id="IPR011324">
    <property type="entry name" value="Cytotoxic_necrot_fac-like_cat"/>
</dbReference>
<proteinExistence type="inferred from homology"/>
<dbReference type="AlphaFoldDB" id="U2XXM5"/>
<dbReference type="GO" id="GO:0017061">
    <property type="term" value="F:S-methyl-5-thioadenosine phosphorylase activity"/>
    <property type="evidence" value="ECO:0007669"/>
    <property type="project" value="UniProtKB-EC"/>
</dbReference>
<comment type="catalytic activity">
    <reaction evidence="8">
        <text>adenosine + phosphate = alpha-D-ribose 1-phosphate + adenine</text>
        <dbReference type="Rhea" id="RHEA:27642"/>
        <dbReference type="ChEBI" id="CHEBI:16335"/>
        <dbReference type="ChEBI" id="CHEBI:16708"/>
        <dbReference type="ChEBI" id="CHEBI:43474"/>
        <dbReference type="ChEBI" id="CHEBI:57720"/>
        <dbReference type="EC" id="2.4.2.1"/>
    </reaction>
    <physiologicalReaction direction="left-to-right" evidence="8">
        <dbReference type="Rhea" id="RHEA:27643"/>
    </physiologicalReaction>
</comment>
<accession>U2XXM5</accession>
<evidence type="ECO:0000256" key="1">
    <source>
        <dbReference type="ARBA" id="ARBA00000553"/>
    </source>
</evidence>
<evidence type="ECO:0000256" key="10">
    <source>
        <dbReference type="RuleBase" id="RU361274"/>
    </source>
</evidence>
<keyword evidence="6" id="KW-0862">Zinc</keyword>
<comment type="caution">
    <text evidence="11">The sequence shown here is derived from an EMBL/GenBank/DDBJ whole genome shotgun (WGS) entry which is preliminary data.</text>
</comment>
<protein>
    <recommendedName>
        <fullName evidence="10">Purine nucleoside phosphorylase</fullName>
    </recommendedName>
</protein>
<sequence length="255" mass="27473">MTAPPFLTDALLTPTSHGFFGRQGGVSSGLYDSLNVGLGSNDRKENITINRQRVATSLNAQCLITGYQTHSNKVSEVLTADDKPEADALFTKEKGIALGVLSADCVPVLISGSIGGHKTDIIATAHAGWKGAIAGIIENLVTTLKAEEVHPDSMKAIIGPAISQAAYQVGINVYEKVIAVDPSARELFLPETEHEKFLFNLPAFVKTRIKAAGVMQISHLDICTYLNPDTYFSYRRATHQKESDYGRQISAIALT</sequence>